<feature type="domain" description="MEDS" evidence="1">
    <location>
        <begin position="7"/>
        <end position="136"/>
    </location>
</feature>
<name>A0A1H2GC62_9PROT</name>
<dbReference type="Pfam" id="PF14417">
    <property type="entry name" value="MEDS"/>
    <property type="match status" value="1"/>
</dbReference>
<dbReference type="Proteomes" id="UP000182882">
    <property type="component" value="Unassembled WGS sequence"/>
</dbReference>
<dbReference type="KEGG" id="nur:ATY38_11230"/>
<dbReference type="InterPro" id="IPR025847">
    <property type="entry name" value="MEDS_domain"/>
</dbReference>
<evidence type="ECO:0000259" key="1">
    <source>
        <dbReference type="Pfam" id="PF14417"/>
    </source>
</evidence>
<sequence length="191" mass="21410">MNNISYITQRVKDDLANNQAVIVIVQAKQRKQITEELSTYNFDIEEVKNKGQIKFLDAGLFLSNFILDNERLDTQSLNTYLSHTIKNSKLYFDHVLVIDGMMDLLLKRGKHESAVLLEKRLHDIASQQESSVFIFDSGIPVAVVCAEENSESSIRTAIENSVMNGLETAGNTLENLAKPSTTELKSFSSPI</sequence>
<gene>
    <name evidence="2" type="ORF">SAMN05216406_1309</name>
</gene>
<dbReference type="AlphaFoldDB" id="A0A1H2GC62"/>
<proteinExistence type="predicted"/>
<dbReference type="EMBL" id="FNLN01000030">
    <property type="protein sequence ID" value="SDU16978.1"/>
    <property type="molecule type" value="Genomic_DNA"/>
</dbReference>
<organism evidence="2 3">
    <name type="scientific">Nitrosomonas ureae</name>
    <dbReference type="NCBI Taxonomy" id="44577"/>
    <lineage>
        <taxon>Bacteria</taxon>
        <taxon>Pseudomonadati</taxon>
        <taxon>Pseudomonadota</taxon>
        <taxon>Betaproteobacteria</taxon>
        <taxon>Nitrosomonadales</taxon>
        <taxon>Nitrosomonadaceae</taxon>
        <taxon>Nitrosomonas</taxon>
    </lineage>
</organism>
<evidence type="ECO:0000313" key="2">
    <source>
        <dbReference type="EMBL" id="SDU16978.1"/>
    </source>
</evidence>
<reference evidence="3" key="1">
    <citation type="submission" date="2016-10" db="EMBL/GenBank/DDBJ databases">
        <authorList>
            <person name="Varghese N."/>
            <person name="Submissions S."/>
        </authorList>
    </citation>
    <scope>NUCLEOTIDE SEQUENCE [LARGE SCALE GENOMIC DNA]</scope>
    <source>
        <strain evidence="3">Nm10</strain>
    </source>
</reference>
<dbReference type="RefSeq" id="WP_062559385.1">
    <property type="nucleotide sequence ID" value="NZ_CP013341.1"/>
</dbReference>
<accession>A0A1H2GC62</accession>
<protein>
    <submittedName>
        <fullName evidence="2">MEDS: MEthanogen/methylotroph, DcmR Sensory domain</fullName>
    </submittedName>
</protein>
<keyword evidence="3" id="KW-1185">Reference proteome</keyword>
<evidence type="ECO:0000313" key="3">
    <source>
        <dbReference type="Proteomes" id="UP000182882"/>
    </source>
</evidence>